<organism evidence="1 2">
    <name type="scientific">Candidatus Woesebacteria bacterium RIFCSPHIGHO2_01_FULL_38_26b</name>
    <dbReference type="NCBI Taxonomy" id="1802491"/>
    <lineage>
        <taxon>Bacteria</taxon>
        <taxon>Candidatus Woeseibacteriota</taxon>
    </lineage>
</organism>
<dbReference type="EMBL" id="MGGD01000008">
    <property type="protein sequence ID" value="OGM21480.1"/>
    <property type="molecule type" value="Genomic_DNA"/>
</dbReference>
<proteinExistence type="predicted"/>
<evidence type="ECO:0000313" key="2">
    <source>
        <dbReference type="Proteomes" id="UP000176741"/>
    </source>
</evidence>
<accession>A0A1F7Y2S9</accession>
<protein>
    <submittedName>
        <fullName evidence="1">Uncharacterized protein</fullName>
    </submittedName>
</protein>
<evidence type="ECO:0000313" key="1">
    <source>
        <dbReference type="EMBL" id="OGM21480.1"/>
    </source>
</evidence>
<dbReference type="Proteomes" id="UP000176741">
    <property type="component" value="Unassembled WGS sequence"/>
</dbReference>
<name>A0A1F7Y2S9_9BACT</name>
<dbReference type="AlphaFoldDB" id="A0A1F7Y2S9"/>
<comment type="caution">
    <text evidence="1">The sequence shown here is derived from an EMBL/GenBank/DDBJ whole genome shotgun (WGS) entry which is preliminary data.</text>
</comment>
<sequence length="86" mass="9456">MPERDLVGDQSSILQGNLLRSGANLILDIGPGKISTPDDKTVKIYETPSGDVIAVTPDRVIFSESSRTSIEDLLKRPDPLKDFRDM</sequence>
<reference evidence="1 2" key="1">
    <citation type="journal article" date="2016" name="Nat. Commun.">
        <title>Thousands of microbial genomes shed light on interconnected biogeochemical processes in an aquifer system.</title>
        <authorList>
            <person name="Anantharaman K."/>
            <person name="Brown C.T."/>
            <person name="Hug L.A."/>
            <person name="Sharon I."/>
            <person name="Castelle C.J."/>
            <person name="Probst A.J."/>
            <person name="Thomas B.C."/>
            <person name="Singh A."/>
            <person name="Wilkins M.J."/>
            <person name="Karaoz U."/>
            <person name="Brodie E.L."/>
            <person name="Williams K.H."/>
            <person name="Hubbard S.S."/>
            <person name="Banfield J.F."/>
        </authorList>
    </citation>
    <scope>NUCLEOTIDE SEQUENCE [LARGE SCALE GENOMIC DNA]</scope>
</reference>
<gene>
    <name evidence="1" type="ORF">A2771_00900</name>
</gene>